<dbReference type="AlphaFoldDB" id="A0A0K6S861"/>
<feature type="compositionally biased region" description="Basic and acidic residues" evidence="1">
    <location>
        <begin position="304"/>
        <end position="320"/>
    </location>
</feature>
<feature type="region of interest" description="Disordered" evidence="1">
    <location>
        <begin position="393"/>
        <end position="424"/>
    </location>
</feature>
<sequence>MLEQERLQNRKEELQAPFVPLECELPEILDFRANARSSSASPFPTSNTSSLVSAAPPNEWTHRSALATPHTHPTPFSFGPVPTTFRGDPSMQTCLGRVVASFEAFHGFSDDPPVQPEAMTRIRGAVEVLERYIHAEDIMWTLAHASVLLEPNHRALDAAKMTRGNREWTALIQIYLSHCHLLDEPLWLSLWKDHIFPETWSIEDVNTLVFHFFETQGFGLRVDDQELRMRMQMFVGACPGEGDGVSQPPRDHDAADRFHPETRPALCPSVMESSSQPSLGVTESSGDIPEPQSVSAQRLSGTDPEGKSKGGSEIVQRDERAPLTCSKFQRRHTDMIASVQEADGHSDHDNVGGGEVGPSDGCDVTGSFAAAAGTGGVGGEGARSSTRFVTGLYGAGDEGRKREGGGNNAIMPHFASGTKRGGETRRVGWRLTGLVDCDSPTHSPQRKQSHPHHARDHWHDLSDRDIQANGGIPSVSPPHDRSRMGSGDSVKQRQCINEIRHQGGRDGGEKRDQRGLGTSEFPHASMRGGSRGQPDDLQGALVTRI</sequence>
<feature type="compositionally biased region" description="Basic and acidic residues" evidence="1">
    <location>
        <begin position="498"/>
        <end position="514"/>
    </location>
</feature>
<protein>
    <submittedName>
        <fullName evidence="2">Uncharacterized protein</fullName>
    </submittedName>
</protein>
<feature type="region of interest" description="Disordered" evidence="1">
    <location>
        <begin position="436"/>
        <end position="545"/>
    </location>
</feature>
<evidence type="ECO:0000313" key="2">
    <source>
        <dbReference type="EMBL" id="CUC09827.1"/>
    </source>
</evidence>
<feature type="compositionally biased region" description="Basic residues" evidence="1">
    <location>
        <begin position="444"/>
        <end position="456"/>
    </location>
</feature>
<name>A0A0K6S861_9ALVE</name>
<feature type="compositionally biased region" description="Basic and acidic residues" evidence="1">
    <location>
        <begin position="457"/>
        <end position="466"/>
    </location>
</feature>
<feature type="region of interest" description="Disordered" evidence="1">
    <location>
        <begin position="239"/>
        <end position="320"/>
    </location>
</feature>
<proteinExistence type="predicted"/>
<accession>A0A0K6S861</accession>
<dbReference type="EMBL" id="CDMZ01001779">
    <property type="protein sequence ID" value="CUC09827.1"/>
    <property type="molecule type" value="Genomic_DNA"/>
</dbReference>
<organism evidence="2">
    <name type="scientific">Chromera velia CCMP2878</name>
    <dbReference type="NCBI Taxonomy" id="1169474"/>
    <lineage>
        <taxon>Eukaryota</taxon>
        <taxon>Sar</taxon>
        <taxon>Alveolata</taxon>
        <taxon>Colpodellida</taxon>
        <taxon>Chromeraceae</taxon>
        <taxon>Chromera</taxon>
    </lineage>
</organism>
<evidence type="ECO:0000256" key="1">
    <source>
        <dbReference type="SAM" id="MobiDB-lite"/>
    </source>
</evidence>
<gene>
    <name evidence="2" type="ORF">Cvel_24306.t1.CR1</name>
</gene>
<feature type="compositionally biased region" description="Basic and acidic residues" evidence="1">
    <location>
        <begin position="249"/>
        <end position="262"/>
    </location>
</feature>
<reference evidence="2" key="1">
    <citation type="submission" date="2014-11" db="EMBL/GenBank/DDBJ databases">
        <title>Molecular phylogeny of cliff fern family Woodsiaceae with morphological implications.</title>
        <authorList>
            <person name="Shao Y.-Z."/>
            <person name="Wei R."/>
            <person name="Zhang X.-C."/>
        </authorList>
    </citation>
    <scope>NUCLEOTIDE SEQUENCE</scope>
</reference>
<feature type="compositionally biased region" description="Polar residues" evidence="1">
    <location>
        <begin position="271"/>
        <end position="285"/>
    </location>
</feature>
<dbReference type="VEuPathDB" id="CryptoDB:Cvel_24306"/>